<evidence type="ECO:0000313" key="1">
    <source>
        <dbReference type="Proteomes" id="UP000887540"/>
    </source>
</evidence>
<reference evidence="2" key="1">
    <citation type="submission" date="2022-11" db="UniProtKB">
        <authorList>
            <consortium name="WormBaseParasite"/>
        </authorList>
    </citation>
    <scope>IDENTIFICATION</scope>
</reference>
<protein>
    <submittedName>
        <fullName evidence="2">Uncharacterized protein</fullName>
    </submittedName>
</protein>
<dbReference type="Proteomes" id="UP000887540">
    <property type="component" value="Unplaced"/>
</dbReference>
<keyword evidence="1" id="KW-1185">Reference proteome</keyword>
<name>A0A914DDX9_9BILA</name>
<accession>A0A914DDX9</accession>
<evidence type="ECO:0000313" key="2">
    <source>
        <dbReference type="WBParaSite" id="ACRNAN_scaffold2352.g15407.t1"/>
    </source>
</evidence>
<sequence length="128" mass="15519">MSDYTIVRSVSSSGIYAPSRELTRSYSIPDHLNWHPQSTAFRPSYAFSYMYRHNPWVYKSHPDYYWFNKTWHAGRGSRGYPPVNYRYKDYPYYQGYIQANPTFHTNLYYRPYPSYWRKNIGGPSFYRS</sequence>
<dbReference type="WBParaSite" id="ACRNAN_scaffold2352.g15407.t1">
    <property type="protein sequence ID" value="ACRNAN_scaffold2352.g15407.t1"/>
    <property type="gene ID" value="ACRNAN_scaffold2352.g15407"/>
</dbReference>
<proteinExistence type="predicted"/>
<dbReference type="AlphaFoldDB" id="A0A914DDX9"/>
<organism evidence="1 2">
    <name type="scientific">Acrobeloides nanus</name>
    <dbReference type="NCBI Taxonomy" id="290746"/>
    <lineage>
        <taxon>Eukaryota</taxon>
        <taxon>Metazoa</taxon>
        <taxon>Ecdysozoa</taxon>
        <taxon>Nematoda</taxon>
        <taxon>Chromadorea</taxon>
        <taxon>Rhabditida</taxon>
        <taxon>Tylenchina</taxon>
        <taxon>Cephalobomorpha</taxon>
        <taxon>Cephaloboidea</taxon>
        <taxon>Cephalobidae</taxon>
        <taxon>Acrobeloides</taxon>
    </lineage>
</organism>